<accession>A0A0D0TLA1</accession>
<proteinExistence type="predicted"/>
<evidence type="ECO:0000313" key="2">
    <source>
        <dbReference type="Proteomes" id="UP000032210"/>
    </source>
</evidence>
<dbReference type="Proteomes" id="UP000032210">
    <property type="component" value="Unassembled WGS sequence"/>
</dbReference>
<reference evidence="1 2" key="1">
    <citation type="submission" date="2015-01" db="EMBL/GenBank/DDBJ databases">
        <title>Genome sequence of the beneficial rhizobacterium Pseudomonas fluorescens 2-79.</title>
        <authorList>
            <person name="Thuermer A."/>
            <person name="Daniel R."/>
        </authorList>
    </citation>
    <scope>NUCLEOTIDE SEQUENCE [LARGE SCALE GENOMIC DNA]</scope>
    <source>
        <strain evidence="1 2">2-79</strain>
    </source>
</reference>
<protein>
    <recommendedName>
        <fullName evidence="3">Type III secretion protein</fullName>
    </recommendedName>
</protein>
<evidence type="ECO:0008006" key="3">
    <source>
        <dbReference type="Google" id="ProtNLM"/>
    </source>
</evidence>
<dbReference type="EMBL" id="JXCQ01000022">
    <property type="protein sequence ID" value="KIR21650.1"/>
    <property type="molecule type" value="Genomic_DNA"/>
</dbReference>
<evidence type="ECO:0000313" key="1">
    <source>
        <dbReference type="EMBL" id="KIR21650.1"/>
    </source>
</evidence>
<gene>
    <name evidence="1" type="ORF">PFLU3_28440</name>
</gene>
<name>A0A0D0TLA1_PSEFL</name>
<organism evidence="1 2">
    <name type="scientific">Pseudomonas fluorescens</name>
    <dbReference type="NCBI Taxonomy" id="294"/>
    <lineage>
        <taxon>Bacteria</taxon>
        <taxon>Pseudomonadati</taxon>
        <taxon>Pseudomonadota</taxon>
        <taxon>Gammaproteobacteria</taxon>
        <taxon>Pseudomonadales</taxon>
        <taxon>Pseudomonadaceae</taxon>
        <taxon>Pseudomonas</taxon>
    </lineage>
</organism>
<sequence>MLPNPAHSTSEQLAWVRWWAYPWKYSHADWRSDPVINALYRTKGLAAASINGITPCLPPRPHSTVLQIALASTEHLNLMLALIHSVLNPARAVQLSQSDYSWCMRLARTLFQGVRVPEDNPLRSVRSWVEPLTWQRLRLRFPCEQVWEIEEKAINAESRHSQLDTLCQAAVWRTIASDNAGPGQEAWRNDSAVQA</sequence>
<dbReference type="PATRIC" id="fig|294.125.peg.2922"/>
<comment type="caution">
    <text evidence="1">The sequence shown here is derived from an EMBL/GenBank/DDBJ whole genome shotgun (WGS) entry which is preliminary data.</text>
</comment>
<dbReference type="AlphaFoldDB" id="A0A0D0TLA1"/>